<gene>
    <name evidence="1" type="ORF">PPRIM_AZ9-3.1.T0180391</name>
</gene>
<organism evidence="1 2">
    <name type="scientific">Paramecium primaurelia</name>
    <dbReference type="NCBI Taxonomy" id="5886"/>
    <lineage>
        <taxon>Eukaryota</taxon>
        <taxon>Sar</taxon>
        <taxon>Alveolata</taxon>
        <taxon>Ciliophora</taxon>
        <taxon>Intramacronucleata</taxon>
        <taxon>Oligohymenophorea</taxon>
        <taxon>Peniculida</taxon>
        <taxon>Parameciidae</taxon>
        <taxon>Paramecium</taxon>
    </lineage>
</organism>
<dbReference type="EMBL" id="CAJJDM010000014">
    <property type="protein sequence ID" value="CAD8051905.1"/>
    <property type="molecule type" value="Genomic_DNA"/>
</dbReference>
<protein>
    <submittedName>
        <fullName evidence="1">Uncharacterized protein</fullName>
    </submittedName>
</protein>
<evidence type="ECO:0000313" key="2">
    <source>
        <dbReference type="Proteomes" id="UP000688137"/>
    </source>
</evidence>
<dbReference type="Proteomes" id="UP000688137">
    <property type="component" value="Unassembled WGS sequence"/>
</dbReference>
<accession>A0A8S1KDU1</accession>
<keyword evidence="2" id="KW-1185">Reference proteome</keyword>
<dbReference type="AlphaFoldDB" id="A0A8S1KDU1"/>
<sequence>MSKINCYEDGLNQLIMQIKNQIHQSTRKNRFQIQEMRQNDFEIRSNLLQFRLNYRNSTANSQALNRYSKQIEIKKRYSLLPIKSILLKSPKKSIKEKLNKQSSINREELIKLKCEIRAWTINNTNQTDQQ</sequence>
<comment type="caution">
    <text evidence="1">The sequence shown here is derived from an EMBL/GenBank/DDBJ whole genome shotgun (WGS) entry which is preliminary data.</text>
</comment>
<name>A0A8S1KDU1_PARPR</name>
<reference evidence="1" key="1">
    <citation type="submission" date="2021-01" db="EMBL/GenBank/DDBJ databases">
        <authorList>
            <consortium name="Genoscope - CEA"/>
            <person name="William W."/>
        </authorList>
    </citation>
    <scope>NUCLEOTIDE SEQUENCE</scope>
</reference>
<dbReference type="OMA" id="MSKINCY"/>
<evidence type="ECO:0000313" key="1">
    <source>
        <dbReference type="EMBL" id="CAD8051905.1"/>
    </source>
</evidence>
<proteinExistence type="predicted"/>